<evidence type="ECO:0000256" key="5">
    <source>
        <dbReference type="ARBA" id="ARBA00022842"/>
    </source>
</evidence>
<dbReference type="InterPro" id="IPR006667">
    <property type="entry name" value="SLC41_membr_dom"/>
</dbReference>
<feature type="transmembrane region" description="Helical" evidence="9">
    <location>
        <begin position="431"/>
        <end position="448"/>
    </location>
</feature>
<dbReference type="STRING" id="1423807.FD16_GL002325"/>
<dbReference type="InterPro" id="IPR046342">
    <property type="entry name" value="CBS_dom_sf"/>
</dbReference>
<dbReference type="SUPFAM" id="SSF161093">
    <property type="entry name" value="MgtE membrane domain-like"/>
    <property type="match status" value="1"/>
</dbReference>
<dbReference type="EMBL" id="AZGF01000007">
    <property type="protein sequence ID" value="KRM12573.1"/>
    <property type="molecule type" value="Genomic_DNA"/>
</dbReference>
<dbReference type="SUPFAM" id="SSF158791">
    <property type="entry name" value="MgtE N-terminal domain-like"/>
    <property type="match status" value="1"/>
</dbReference>
<evidence type="ECO:0000313" key="11">
    <source>
        <dbReference type="EMBL" id="KRM12573.1"/>
    </source>
</evidence>
<dbReference type="Pfam" id="PF03448">
    <property type="entry name" value="MgtE_N"/>
    <property type="match status" value="1"/>
</dbReference>
<dbReference type="Gene3D" id="1.25.60.10">
    <property type="entry name" value="MgtE N-terminal domain-like"/>
    <property type="match status" value="1"/>
</dbReference>
<comment type="subcellular location">
    <subcellularLocation>
        <location evidence="9">Cell membrane</location>
        <topology evidence="9">Multi-pass membrane protein</topology>
    </subcellularLocation>
    <subcellularLocation>
        <location evidence="1">Membrane</location>
        <topology evidence="1">Multi-pass membrane protein</topology>
    </subcellularLocation>
</comment>
<dbReference type="GO" id="GO:0005886">
    <property type="term" value="C:plasma membrane"/>
    <property type="evidence" value="ECO:0007669"/>
    <property type="project" value="UniProtKB-SubCell"/>
</dbReference>
<comment type="similarity">
    <text evidence="2 9">Belongs to the SLC41A transporter family.</text>
</comment>
<evidence type="ECO:0000259" key="10">
    <source>
        <dbReference type="PROSITE" id="PS51371"/>
    </source>
</evidence>
<dbReference type="OrthoDB" id="9790355at2"/>
<keyword evidence="6 9" id="KW-1133">Transmembrane helix</keyword>
<dbReference type="AlphaFoldDB" id="A0A0R1W4P8"/>
<dbReference type="InterPro" id="IPR006668">
    <property type="entry name" value="Mg_transptr_MgtE_intracell_dom"/>
</dbReference>
<name>A0A0R1W4P8_9LACO</name>
<keyword evidence="3 9" id="KW-0813">Transport</keyword>
<reference evidence="11 12" key="1">
    <citation type="journal article" date="2015" name="Genome Announc.">
        <title>Expanding the biotechnology potential of lactobacilli through comparative genomics of 213 strains and associated genera.</title>
        <authorList>
            <person name="Sun Z."/>
            <person name="Harris H.M."/>
            <person name="McCann A."/>
            <person name="Guo C."/>
            <person name="Argimon S."/>
            <person name="Zhang W."/>
            <person name="Yang X."/>
            <person name="Jeffery I.B."/>
            <person name="Cooney J.C."/>
            <person name="Kagawa T.F."/>
            <person name="Liu W."/>
            <person name="Song Y."/>
            <person name="Salvetti E."/>
            <person name="Wrobel A."/>
            <person name="Rasinkangas P."/>
            <person name="Parkhill J."/>
            <person name="Rea M.C."/>
            <person name="O'Sullivan O."/>
            <person name="Ritari J."/>
            <person name="Douillard F.P."/>
            <person name="Paul Ross R."/>
            <person name="Yang R."/>
            <person name="Briner A.E."/>
            <person name="Felis G.E."/>
            <person name="de Vos W.M."/>
            <person name="Barrangou R."/>
            <person name="Klaenhammer T.R."/>
            <person name="Caufield P.W."/>
            <person name="Cui Y."/>
            <person name="Zhang H."/>
            <person name="O'Toole P.W."/>
        </authorList>
    </citation>
    <scope>NUCLEOTIDE SEQUENCE [LARGE SCALE GENOMIC DNA]</scope>
    <source>
        <strain evidence="11 12">DSM 5007</strain>
    </source>
</reference>
<proteinExistence type="inferred from homology"/>
<feature type="transmembrane region" description="Helical" evidence="9">
    <location>
        <begin position="314"/>
        <end position="336"/>
    </location>
</feature>
<feature type="transmembrane region" description="Helical" evidence="9">
    <location>
        <begin position="285"/>
        <end position="302"/>
    </location>
</feature>
<evidence type="ECO:0000256" key="7">
    <source>
        <dbReference type="ARBA" id="ARBA00023136"/>
    </source>
</evidence>
<feature type="transmembrane region" description="Helical" evidence="9">
    <location>
        <begin position="357"/>
        <end position="378"/>
    </location>
</feature>
<feature type="transmembrane region" description="Helical" evidence="9">
    <location>
        <begin position="384"/>
        <end position="410"/>
    </location>
</feature>
<comment type="function">
    <text evidence="9">Acts as a magnesium transporter.</text>
</comment>
<gene>
    <name evidence="11" type="ORF">FD16_GL002325</name>
</gene>
<evidence type="ECO:0000256" key="2">
    <source>
        <dbReference type="ARBA" id="ARBA00009749"/>
    </source>
</evidence>
<keyword evidence="12" id="KW-1185">Reference proteome</keyword>
<keyword evidence="7 9" id="KW-0472">Membrane</keyword>
<keyword evidence="9" id="KW-1003">Cell membrane</keyword>
<evidence type="ECO:0000256" key="8">
    <source>
        <dbReference type="PROSITE-ProRule" id="PRU00703"/>
    </source>
</evidence>
<comment type="subunit">
    <text evidence="9">Homodimer.</text>
</comment>
<dbReference type="PATRIC" id="fig|1423807.3.peg.2392"/>
<dbReference type="eggNOG" id="COG2239">
    <property type="taxonomic scope" value="Bacteria"/>
</dbReference>
<dbReference type="CDD" id="cd04606">
    <property type="entry name" value="CBS_pair_Mg_transporter"/>
    <property type="match status" value="1"/>
</dbReference>
<evidence type="ECO:0000256" key="6">
    <source>
        <dbReference type="ARBA" id="ARBA00022989"/>
    </source>
</evidence>
<dbReference type="InterPro" id="IPR000644">
    <property type="entry name" value="CBS_dom"/>
</dbReference>
<comment type="caution">
    <text evidence="11">The sequence shown here is derived from an EMBL/GenBank/DDBJ whole genome shotgun (WGS) entry which is preliminary data.</text>
</comment>
<dbReference type="InterPro" id="IPR038076">
    <property type="entry name" value="MgtE_N_sf"/>
</dbReference>
<feature type="domain" description="CBS" evidence="10">
    <location>
        <begin position="140"/>
        <end position="202"/>
    </location>
</feature>
<evidence type="ECO:0000256" key="9">
    <source>
        <dbReference type="RuleBase" id="RU362011"/>
    </source>
</evidence>
<keyword evidence="9" id="KW-0479">Metal-binding</keyword>
<protein>
    <recommendedName>
        <fullName evidence="9">Magnesium transporter MgtE</fullName>
    </recommendedName>
</protein>
<dbReference type="PROSITE" id="PS51371">
    <property type="entry name" value="CBS"/>
    <property type="match status" value="2"/>
</dbReference>
<evidence type="ECO:0000256" key="3">
    <source>
        <dbReference type="ARBA" id="ARBA00022448"/>
    </source>
</evidence>
<evidence type="ECO:0000256" key="4">
    <source>
        <dbReference type="ARBA" id="ARBA00022692"/>
    </source>
</evidence>
<dbReference type="Proteomes" id="UP000051820">
    <property type="component" value="Unassembled WGS sequence"/>
</dbReference>
<dbReference type="InterPro" id="IPR036739">
    <property type="entry name" value="SLC41_membr_dom_sf"/>
</dbReference>
<dbReference type="InterPro" id="IPR006669">
    <property type="entry name" value="MgtE_transporter"/>
</dbReference>
<keyword evidence="8" id="KW-0129">CBS domain</keyword>
<dbReference type="NCBIfam" id="TIGR00400">
    <property type="entry name" value="mgtE"/>
    <property type="match status" value="1"/>
</dbReference>
<feature type="domain" description="CBS" evidence="10">
    <location>
        <begin position="204"/>
        <end position="260"/>
    </location>
</feature>
<dbReference type="PANTHER" id="PTHR43773">
    <property type="entry name" value="MAGNESIUM TRANSPORTER MGTE"/>
    <property type="match status" value="1"/>
</dbReference>
<dbReference type="SMART" id="SM00116">
    <property type="entry name" value="CBS"/>
    <property type="match status" value="2"/>
</dbReference>
<dbReference type="RefSeq" id="WP_010622444.1">
    <property type="nucleotide sequence ID" value="NZ_AZGF01000007.1"/>
</dbReference>
<dbReference type="Gene3D" id="3.10.580.10">
    <property type="entry name" value="CBS-domain"/>
    <property type="match status" value="1"/>
</dbReference>
<keyword evidence="4 9" id="KW-0812">Transmembrane</keyword>
<dbReference type="GO" id="GO:0046872">
    <property type="term" value="F:metal ion binding"/>
    <property type="evidence" value="ECO:0007669"/>
    <property type="project" value="UniProtKB-KW"/>
</dbReference>
<evidence type="ECO:0000256" key="1">
    <source>
        <dbReference type="ARBA" id="ARBA00004141"/>
    </source>
</evidence>
<sequence length="449" mass="49809">MKLTRNEQTDNIINALNKKDPEQFRDLFLKLHFYDQSQLLILMSTQQRSLLYQYLTPKELGDMFDELEVNEENGIDYLNEMPTRLAANVLSEMYTDNTVDMLSKASRDELSTYLNLMPISENHEIRQLLNYDDKTAGALMTTEYIAVNVGSTVGQTMQTIRQNAENAEIIYYVYVQDDAENLVGVVTLRDLLSNDKRAQVKEIMNSNVYRVFVDDDQEEVAQTVREYNFLAMPVVNRAGHLLGIITVDDIIDVIDEESVEDYSGLAGVNVDEPDDSPWVTALHRLPWLITLLILGMSTASLISHFEGLVSEASVLAVFISLITGTAGNAGTQSLAVAVRKLSVNNSREMGRLIRNEVVTGVLIGIVTAVVITVIVGLWKGNFVLGMVIGFSMVAAIIVANLAGSLIPILMDKIGVDPAVASGPFISTLSDLTSVMIYFTIARLFIVYLM</sequence>
<dbReference type="GO" id="GO:0015095">
    <property type="term" value="F:magnesium ion transmembrane transporter activity"/>
    <property type="evidence" value="ECO:0007669"/>
    <property type="project" value="UniProtKB-UniRule"/>
</dbReference>
<dbReference type="Gene3D" id="1.10.357.20">
    <property type="entry name" value="SLC41 divalent cation transporters, integral membrane domain"/>
    <property type="match status" value="1"/>
</dbReference>
<dbReference type="PANTHER" id="PTHR43773:SF1">
    <property type="entry name" value="MAGNESIUM TRANSPORTER MGTE"/>
    <property type="match status" value="1"/>
</dbReference>
<dbReference type="Pfam" id="PF01769">
    <property type="entry name" value="MgtE"/>
    <property type="match status" value="1"/>
</dbReference>
<dbReference type="Pfam" id="PF00571">
    <property type="entry name" value="CBS"/>
    <property type="match status" value="2"/>
</dbReference>
<accession>A0A0R1W4P8</accession>
<organism evidence="11 12">
    <name type="scientific">Paucilactobacillus suebicus DSM 5007 = KCTC 3549</name>
    <dbReference type="NCBI Taxonomy" id="1423807"/>
    <lineage>
        <taxon>Bacteria</taxon>
        <taxon>Bacillati</taxon>
        <taxon>Bacillota</taxon>
        <taxon>Bacilli</taxon>
        <taxon>Lactobacillales</taxon>
        <taxon>Lactobacillaceae</taxon>
        <taxon>Paucilactobacillus</taxon>
    </lineage>
</organism>
<dbReference type="SUPFAM" id="SSF54631">
    <property type="entry name" value="CBS-domain pair"/>
    <property type="match status" value="1"/>
</dbReference>
<dbReference type="SMART" id="SM00924">
    <property type="entry name" value="MgtE_N"/>
    <property type="match status" value="1"/>
</dbReference>
<evidence type="ECO:0000313" key="12">
    <source>
        <dbReference type="Proteomes" id="UP000051820"/>
    </source>
</evidence>
<keyword evidence="5 9" id="KW-0460">Magnesium</keyword>